<keyword evidence="2" id="KW-0720">Serine protease</keyword>
<gene>
    <name evidence="4" type="ORF">ACFFHM_18845</name>
</gene>
<dbReference type="Gene3D" id="3.40.50.1820">
    <property type="entry name" value="alpha/beta hydrolase"/>
    <property type="match status" value="1"/>
</dbReference>
<dbReference type="PANTHER" id="PTHR42776">
    <property type="entry name" value="SERINE PEPTIDASE S9 FAMILY MEMBER"/>
    <property type="match status" value="1"/>
</dbReference>
<keyword evidence="1" id="KW-0378">Hydrolase</keyword>
<dbReference type="RefSeq" id="WP_335963420.1">
    <property type="nucleotide sequence ID" value="NZ_JAXBLX010000050.1"/>
</dbReference>
<comment type="caution">
    <text evidence="4">The sequence shown here is derived from an EMBL/GenBank/DDBJ whole genome shotgun (WGS) entry which is preliminary data.</text>
</comment>
<organism evidence="4 5">
    <name type="scientific">Halalkalibacter kiskunsagensis</name>
    <dbReference type="NCBI Taxonomy" id="1548599"/>
    <lineage>
        <taxon>Bacteria</taxon>
        <taxon>Bacillati</taxon>
        <taxon>Bacillota</taxon>
        <taxon>Bacilli</taxon>
        <taxon>Bacillales</taxon>
        <taxon>Bacillaceae</taxon>
        <taxon>Halalkalibacter</taxon>
    </lineage>
</organism>
<dbReference type="Pfam" id="PF07676">
    <property type="entry name" value="PD40"/>
    <property type="match status" value="1"/>
</dbReference>
<dbReference type="InterPro" id="IPR011659">
    <property type="entry name" value="WD40"/>
</dbReference>
<evidence type="ECO:0000313" key="5">
    <source>
        <dbReference type="Proteomes" id="UP001589838"/>
    </source>
</evidence>
<sequence length="721" mass="81819">MKHTITINEILNVKEPADRVYMSISCDNNWLAFCLSGEPVEEKSIGVSMAVEGNSQWVCNLKTGHTFPVAPEAKSSWAGVWSPDGKTLAFFSDIEGKARLWLWNSFSKTLKLASDLVVRPFFGFEKPIWTKDSQHIIVKSMPSVVIDDDDYYSFSNQDNIILIPDHSPKVYTTINTKAKEDKSNLNTWVNRYRADISMINVNTGFSTLLCSGLRPVGMEVSKDGHYLAITNCLGEERINTQQNIFELWICTLEFNGNHKTQRVATNIRMNYGLSFCWGHDNKSIYYTTSGPLSDGGLWLVNTSSVKHELLFKDEKTHLGHDYDPPKLLKNGNVVMIANGKLWYYSSNSRKLGEYLVQEGRCIVAGFPVSDDNQMLIQTHEPIEALDGFWEVNFITGETKKVLEEPKGHLPWYEGGAAYGDHENGKITYIFQDADRPPTLRVFDIGTKSELTVQLNKINTEQFGSSQIIRWKSNNRELRGALLLPKDIKKRVPAIIRVYGGSMQSKNIRLFGLSPMKCDNHQLFASRGVAVFLPDLPMSRSHEPADEITKAIEDAFDALAKHPNIDPNRIGIIGHSFGGYSTLVAITRLQHFKAAIVSAGLGNLVSFYTQVELKNSTPNFNYGWVEDGQANMGATLWEERERYIRNSPIFDFHKIETPVLLVQGTRDHLCHSEAGPMFSSLNRLDKVAQLVFYDEEHHQGTWRQENIEDYYKRVFAWLKKYL</sequence>
<dbReference type="SUPFAM" id="SSF53474">
    <property type="entry name" value="alpha/beta-Hydrolases"/>
    <property type="match status" value="1"/>
</dbReference>
<evidence type="ECO:0000256" key="2">
    <source>
        <dbReference type="ARBA" id="ARBA00022825"/>
    </source>
</evidence>
<accession>A0ABV6KGN0</accession>
<keyword evidence="2" id="KW-0645">Protease</keyword>
<dbReference type="InterPro" id="IPR029058">
    <property type="entry name" value="AB_hydrolase_fold"/>
</dbReference>
<dbReference type="PANTHER" id="PTHR42776:SF27">
    <property type="entry name" value="DIPEPTIDYL PEPTIDASE FAMILY MEMBER 6"/>
    <property type="match status" value="1"/>
</dbReference>
<dbReference type="Proteomes" id="UP001589838">
    <property type="component" value="Unassembled WGS sequence"/>
</dbReference>
<dbReference type="Pfam" id="PF00326">
    <property type="entry name" value="Peptidase_S9"/>
    <property type="match status" value="1"/>
</dbReference>
<keyword evidence="5" id="KW-1185">Reference proteome</keyword>
<evidence type="ECO:0000259" key="3">
    <source>
        <dbReference type="Pfam" id="PF00326"/>
    </source>
</evidence>
<dbReference type="InterPro" id="IPR011042">
    <property type="entry name" value="6-blade_b-propeller_TolB-like"/>
</dbReference>
<dbReference type="Gene3D" id="2.120.10.30">
    <property type="entry name" value="TolB, C-terminal domain"/>
    <property type="match status" value="1"/>
</dbReference>
<proteinExistence type="predicted"/>
<feature type="domain" description="Peptidase S9 prolyl oligopeptidase catalytic" evidence="3">
    <location>
        <begin position="551"/>
        <end position="721"/>
    </location>
</feature>
<dbReference type="SUPFAM" id="SSF82171">
    <property type="entry name" value="DPP6 N-terminal domain-like"/>
    <property type="match status" value="1"/>
</dbReference>
<protein>
    <submittedName>
        <fullName evidence="4">S9 family peptidase</fullName>
    </submittedName>
</protein>
<name>A0ABV6KGN0_9BACI</name>
<evidence type="ECO:0000313" key="4">
    <source>
        <dbReference type="EMBL" id="MFC0472481.1"/>
    </source>
</evidence>
<dbReference type="InterPro" id="IPR001375">
    <property type="entry name" value="Peptidase_S9_cat"/>
</dbReference>
<reference evidence="4 5" key="1">
    <citation type="submission" date="2024-09" db="EMBL/GenBank/DDBJ databases">
        <authorList>
            <person name="Sun Q."/>
            <person name="Mori K."/>
        </authorList>
    </citation>
    <scope>NUCLEOTIDE SEQUENCE [LARGE SCALE GENOMIC DNA]</scope>
    <source>
        <strain evidence="4 5">NCAIM B.02610</strain>
    </source>
</reference>
<dbReference type="EMBL" id="JBHLUX010000078">
    <property type="protein sequence ID" value="MFC0472481.1"/>
    <property type="molecule type" value="Genomic_DNA"/>
</dbReference>
<evidence type="ECO:0000256" key="1">
    <source>
        <dbReference type="ARBA" id="ARBA00022801"/>
    </source>
</evidence>